<dbReference type="InterPro" id="IPR028098">
    <property type="entry name" value="Glyco_trans_4-like_N"/>
</dbReference>
<evidence type="ECO:0000259" key="2">
    <source>
        <dbReference type="Pfam" id="PF13439"/>
    </source>
</evidence>
<keyword evidence="4" id="KW-1185">Reference proteome</keyword>
<feature type="domain" description="Glycosyltransferase subfamily 4-like N-terminal" evidence="2">
    <location>
        <begin position="13"/>
        <end position="184"/>
    </location>
</feature>
<organism evidence="3 4">
    <name type="scientific">Pantoea coffeiphila</name>
    <dbReference type="NCBI Taxonomy" id="1465635"/>
    <lineage>
        <taxon>Bacteria</taxon>
        <taxon>Pseudomonadati</taxon>
        <taxon>Pseudomonadota</taxon>
        <taxon>Gammaproteobacteria</taxon>
        <taxon>Enterobacterales</taxon>
        <taxon>Erwiniaceae</taxon>
        <taxon>Pantoea</taxon>
    </lineage>
</organism>
<dbReference type="Proteomes" id="UP000239181">
    <property type="component" value="Unassembled WGS sequence"/>
</dbReference>
<proteinExistence type="predicted"/>
<gene>
    <name evidence="3" type="ORF">CQW29_19680</name>
</gene>
<dbReference type="Pfam" id="PF00534">
    <property type="entry name" value="Glycos_transf_1"/>
    <property type="match status" value="1"/>
</dbReference>
<evidence type="ECO:0000259" key="1">
    <source>
        <dbReference type="Pfam" id="PF00534"/>
    </source>
</evidence>
<dbReference type="CDD" id="cd03811">
    <property type="entry name" value="GT4_GT28_WabH-like"/>
    <property type="match status" value="1"/>
</dbReference>
<dbReference type="RefSeq" id="WP_105594442.1">
    <property type="nucleotide sequence ID" value="NZ_PDET01000016.1"/>
</dbReference>
<evidence type="ECO:0000313" key="4">
    <source>
        <dbReference type="Proteomes" id="UP000239181"/>
    </source>
</evidence>
<evidence type="ECO:0000313" key="3">
    <source>
        <dbReference type="EMBL" id="PRD13729.1"/>
    </source>
</evidence>
<protein>
    <submittedName>
        <fullName evidence="3">Glycosyl transferase</fullName>
    </submittedName>
</protein>
<reference evidence="3 4" key="1">
    <citation type="submission" date="2017-10" db="EMBL/GenBank/DDBJ databases">
        <title>Draft genome of two endophytic bacteria isolated from 'guarana' Paullinia cupana (Mart.) Ducke.</title>
        <authorList>
            <person name="Siqueira K.A."/>
            <person name="Liotti R.G."/>
            <person name="Mendes T.A."/>
            <person name="Soares M.A."/>
        </authorList>
    </citation>
    <scope>NUCLEOTIDE SEQUENCE [LARGE SCALE GENOMIC DNA]</scope>
    <source>
        <strain evidence="3 4">342</strain>
    </source>
</reference>
<accession>A0A2S9I7F9</accession>
<dbReference type="OrthoDB" id="9792269at2"/>
<dbReference type="GO" id="GO:1901135">
    <property type="term" value="P:carbohydrate derivative metabolic process"/>
    <property type="evidence" value="ECO:0007669"/>
    <property type="project" value="UniProtKB-ARBA"/>
</dbReference>
<dbReference type="GO" id="GO:0016757">
    <property type="term" value="F:glycosyltransferase activity"/>
    <property type="evidence" value="ECO:0007669"/>
    <property type="project" value="InterPro"/>
</dbReference>
<name>A0A2S9I7F9_9GAMM</name>
<sequence length="369" mass="40467">MRILMIIDGLPGGGAEKVVLTLCEGMQKMGHDVSLFSLRNVCNYAIPDGIDYQIVERPSNAPWRKLTELSRRAAALDDAIAVSESHRGSYDLIFSNLHKTDRIVSRCKAIPPQKLWYCIHGILSTSYLGHRSGFSRWLKLRKIARVYQGKNIVAVSRAVGEDLTQQLAISPSRLAVINNPFDIESILQQAAEPLSVAGVPYIVHVGRFHPHKRHDRLLEAFAASGIPAKLVLAGTGSEDQLAKTKDLAIRLGIDDRVVFAGFQANPYPLIKHARMLVLSSDSEGFGNVLVEALLCGTPVVSTHCPGGPAEILERMGMNDALAELTADSLAAKIAATWQSPPFIDSQKLAEYDLEPVCRQYLALQEQSIR</sequence>
<dbReference type="PANTHER" id="PTHR12526:SF638">
    <property type="entry name" value="SPORE COAT PROTEIN SA"/>
    <property type="match status" value="1"/>
</dbReference>
<dbReference type="Gene3D" id="3.40.50.2000">
    <property type="entry name" value="Glycogen Phosphorylase B"/>
    <property type="match status" value="2"/>
</dbReference>
<dbReference type="AlphaFoldDB" id="A0A2S9I7F9"/>
<dbReference type="Pfam" id="PF13439">
    <property type="entry name" value="Glyco_transf_4"/>
    <property type="match status" value="1"/>
</dbReference>
<feature type="domain" description="Glycosyl transferase family 1" evidence="1">
    <location>
        <begin position="197"/>
        <end position="340"/>
    </location>
</feature>
<dbReference type="EMBL" id="PDET01000016">
    <property type="protein sequence ID" value="PRD13729.1"/>
    <property type="molecule type" value="Genomic_DNA"/>
</dbReference>
<keyword evidence="3" id="KW-0808">Transferase</keyword>
<dbReference type="SUPFAM" id="SSF53756">
    <property type="entry name" value="UDP-Glycosyltransferase/glycogen phosphorylase"/>
    <property type="match status" value="1"/>
</dbReference>
<dbReference type="InterPro" id="IPR001296">
    <property type="entry name" value="Glyco_trans_1"/>
</dbReference>
<comment type="caution">
    <text evidence="3">The sequence shown here is derived from an EMBL/GenBank/DDBJ whole genome shotgun (WGS) entry which is preliminary data.</text>
</comment>
<dbReference type="PANTHER" id="PTHR12526">
    <property type="entry name" value="GLYCOSYLTRANSFERASE"/>
    <property type="match status" value="1"/>
</dbReference>